<dbReference type="InterPro" id="IPR015590">
    <property type="entry name" value="Aldehyde_DH_dom"/>
</dbReference>
<dbReference type="InterPro" id="IPR010061">
    <property type="entry name" value="MeMal-semiAld_DH"/>
</dbReference>
<evidence type="ECO:0000259" key="4">
    <source>
        <dbReference type="Pfam" id="PF00171"/>
    </source>
</evidence>
<sequence>MTDIVNHWIGGRTVEGTSGRTGPVTNPATGAVTRHVAFASAAEVDAAVAAAQEAYLAWGQSSLARRTEILFRFRALLDSHRDEIAALITAEHGKVHSDALGEVARGLEIVDLACGITVQLKGELSTQVATRVDVAAIRQPLGVVAGITPFNFPAMVPMWMFPIAIACGNTFVLKPSEKDPSASLRIAELLAEAGLPDGVFNVVHGDREAVDRLLEHPDVKAVSFVGSTPIARHIHTTASAHGKRVQALGGAKNHMLVLPDADLDAAADAAVSAAYGSAGERCMAVSAVVAVGAIGDELVQKIRERAEKITIGPGDDPASEMGPLITRAHRDKVASYVAGAAAEGCEVVLDGTGLTVAGHEDGHWIGISLLDKVPTTAKAYQDEIFGPVLCVLRAGTYEEGLALINASPFGNGTAIFTRDGGAARRFQLEVEAGMVGVNVPIPVPVGYHSFGGWKDSLFGDHHVYGNDGTHFYTRGKVVTTRWPDPSEAPAGVDLGFPRHH</sequence>
<evidence type="ECO:0000313" key="6">
    <source>
        <dbReference type="Proteomes" id="UP000653493"/>
    </source>
</evidence>
<name>A0A918L7L9_STRGD</name>
<keyword evidence="3" id="KW-0520">NAD</keyword>
<dbReference type="InterPro" id="IPR016162">
    <property type="entry name" value="Ald_DH_N"/>
</dbReference>
<keyword evidence="2" id="KW-0560">Oxidoreductase</keyword>
<dbReference type="GO" id="GO:0004491">
    <property type="term" value="F:methylmalonate-semialdehyde dehydrogenase (acylating, NAD) activity"/>
    <property type="evidence" value="ECO:0007669"/>
    <property type="project" value="UniProtKB-EC"/>
</dbReference>
<evidence type="ECO:0000313" key="5">
    <source>
        <dbReference type="EMBL" id="GGS17727.1"/>
    </source>
</evidence>
<evidence type="ECO:0000256" key="2">
    <source>
        <dbReference type="ARBA" id="ARBA00023002"/>
    </source>
</evidence>
<dbReference type="EMBL" id="BMSL01000001">
    <property type="protein sequence ID" value="GGS17727.1"/>
    <property type="molecule type" value="Genomic_DNA"/>
</dbReference>
<dbReference type="PROSITE" id="PS00070">
    <property type="entry name" value="ALDEHYDE_DEHYDR_CYS"/>
    <property type="match status" value="1"/>
</dbReference>
<dbReference type="PANTHER" id="PTHR43866">
    <property type="entry name" value="MALONATE-SEMIALDEHYDE DEHYDROGENASE"/>
    <property type="match status" value="1"/>
</dbReference>
<keyword evidence="6" id="KW-1185">Reference proteome</keyword>
<reference evidence="5" key="2">
    <citation type="submission" date="2020-09" db="EMBL/GenBank/DDBJ databases">
        <authorList>
            <person name="Sun Q."/>
            <person name="Ohkuma M."/>
        </authorList>
    </citation>
    <scope>NUCLEOTIDE SEQUENCE</scope>
    <source>
        <strain evidence="5">JCM 4234</strain>
    </source>
</reference>
<reference evidence="5" key="1">
    <citation type="journal article" date="2014" name="Int. J. Syst. Evol. Microbiol.">
        <title>Complete genome sequence of Corynebacterium casei LMG S-19264T (=DSM 44701T), isolated from a smear-ripened cheese.</title>
        <authorList>
            <consortium name="US DOE Joint Genome Institute (JGI-PGF)"/>
            <person name="Walter F."/>
            <person name="Albersmeier A."/>
            <person name="Kalinowski J."/>
            <person name="Ruckert C."/>
        </authorList>
    </citation>
    <scope>NUCLEOTIDE SEQUENCE</scope>
    <source>
        <strain evidence="5">JCM 4234</strain>
    </source>
</reference>
<proteinExistence type="predicted"/>
<dbReference type="NCBIfam" id="TIGR01722">
    <property type="entry name" value="MMSDH"/>
    <property type="match status" value="1"/>
</dbReference>
<accession>A0A918L7L9</accession>
<dbReference type="InterPro" id="IPR016163">
    <property type="entry name" value="Ald_DH_C"/>
</dbReference>
<dbReference type="Pfam" id="PF00171">
    <property type="entry name" value="Aldedh"/>
    <property type="match status" value="1"/>
</dbReference>
<organism evidence="5 6">
    <name type="scientific">Streptomyces griseoviridis</name>
    <dbReference type="NCBI Taxonomy" id="45398"/>
    <lineage>
        <taxon>Bacteria</taxon>
        <taxon>Bacillati</taxon>
        <taxon>Actinomycetota</taxon>
        <taxon>Actinomycetes</taxon>
        <taxon>Kitasatosporales</taxon>
        <taxon>Streptomycetaceae</taxon>
        <taxon>Streptomyces</taxon>
    </lineage>
</organism>
<dbReference type="Gene3D" id="3.40.309.10">
    <property type="entry name" value="Aldehyde Dehydrogenase, Chain A, domain 2"/>
    <property type="match status" value="1"/>
</dbReference>
<dbReference type="InterPro" id="IPR016160">
    <property type="entry name" value="Ald_DH_CS_CYS"/>
</dbReference>
<evidence type="ECO:0000256" key="3">
    <source>
        <dbReference type="ARBA" id="ARBA00023027"/>
    </source>
</evidence>
<gene>
    <name evidence="5" type="ORF">GCM10010238_02260</name>
</gene>
<dbReference type="Gene3D" id="3.40.605.10">
    <property type="entry name" value="Aldehyde Dehydrogenase, Chain A, domain 1"/>
    <property type="match status" value="1"/>
</dbReference>
<protein>
    <recommendedName>
        <fullName evidence="1">methylmalonate-semialdehyde dehydrogenase (CoA acylating)</fullName>
        <ecNumber evidence="1">1.2.1.27</ecNumber>
    </recommendedName>
</protein>
<dbReference type="InterPro" id="IPR016161">
    <property type="entry name" value="Ald_DH/histidinol_DH"/>
</dbReference>
<dbReference type="AlphaFoldDB" id="A0A918L7L9"/>
<dbReference type="SUPFAM" id="SSF53720">
    <property type="entry name" value="ALDH-like"/>
    <property type="match status" value="1"/>
</dbReference>
<dbReference type="GO" id="GO:0006210">
    <property type="term" value="P:thymine catabolic process"/>
    <property type="evidence" value="ECO:0007669"/>
    <property type="project" value="TreeGrafter"/>
</dbReference>
<dbReference type="FunFam" id="3.40.309.10:FF:000002">
    <property type="entry name" value="Methylmalonate-semialdehyde dehydrogenase (Acylating)"/>
    <property type="match status" value="1"/>
</dbReference>
<dbReference type="Proteomes" id="UP000653493">
    <property type="component" value="Unassembled WGS sequence"/>
</dbReference>
<dbReference type="EC" id="1.2.1.27" evidence="1"/>
<dbReference type="PANTHER" id="PTHR43866:SF4">
    <property type="entry name" value="MALONATE-SEMIALDEHYDE DEHYDROGENASE"/>
    <property type="match status" value="1"/>
</dbReference>
<dbReference type="GO" id="GO:0006574">
    <property type="term" value="P:L-valine catabolic process"/>
    <property type="evidence" value="ECO:0007669"/>
    <property type="project" value="TreeGrafter"/>
</dbReference>
<feature type="domain" description="Aldehyde dehydrogenase" evidence="4">
    <location>
        <begin position="15"/>
        <end position="478"/>
    </location>
</feature>
<comment type="caution">
    <text evidence="5">The sequence shown here is derived from an EMBL/GenBank/DDBJ whole genome shotgun (WGS) entry which is preliminary data.</text>
</comment>
<dbReference type="CDD" id="cd07085">
    <property type="entry name" value="ALDH_F6_MMSDH"/>
    <property type="match status" value="1"/>
</dbReference>
<evidence type="ECO:0000256" key="1">
    <source>
        <dbReference type="ARBA" id="ARBA00013048"/>
    </source>
</evidence>
<dbReference type="FunFam" id="3.40.605.10:FF:000003">
    <property type="entry name" value="Methylmalonate-semialdehyde dehydrogenase [acylating]"/>
    <property type="match status" value="1"/>
</dbReference>